<dbReference type="PANTHER" id="PTHR43649">
    <property type="entry name" value="ARABINOSE-BINDING PROTEIN-RELATED"/>
    <property type="match status" value="1"/>
</dbReference>
<comment type="similarity">
    <text evidence="2">Belongs to the bacterial solute-binding protein 1 family.</text>
</comment>
<dbReference type="Proteomes" id="UP001149140">
    <property type="component" value="Unassembled WGS sequence"/>
</dbReference>
<accession>A0A9X3N1G1</accession>
<protein>
    <submittedName>
        <fullName evidence="6">Sugar ABC transporter substrate-binding protein</fullName>
    </submittedName>
</protein>
<dbReference type="EMBL" id="JAPDOD010000070">
    <property type="protein sequence ID" value="MDA0166615.1"/>
    <property type="molecule type" value="Genomic_DNA"/>
</dbReference>
<reference evidence="6" key="1">
    <citation type="submission" date="2022-10" db="EMBL/GenBank/DDBJ databases">
        <title>The WGS of Solirubrobacter ginsenosidimutans DSM 21036.</title>
        <authorList>
            <person name="Jiang Z."/>
        </authorList>
    </citation>
    <scope>NUCLEOTIDE SEQUENCE</scope>
    <source>
        <strain evidence="6">DSM 21036</strain>
    </source>
</reference>
<keyword evidence="7" id="KW-1185">Reference proteome</keyword>
<feature type="chain" id="PRO_5040936456" evidence="5">
    <location>
        <begin position="25"/>
        <end position="441"/>
    </location>
</feature>
<evidence type="ECO:0000313" key="7">
    <source>
        <dbReference type="Proteomes" id="UP001149140"/>
    </source>
</evidence>
<gene>
    <name evidence="6" type="ORF">OM076_40515</name>
</gene>
<evidence type="ECO:0000256" key="5">
    <source>
        <dbReference type="SAM" id="SignalP"/>
    </source>
</evidence>
<dbReference type="Pfam" id="PF01547">
    <property type="entry name" value="SBP_bac_1"/>
    <property type="match status" value="1"/>
</dbReference>
<feature type="signal peptide" evidence="5">
    <location>
        <begin position="1"/>
        <end position="24"/>
    </location>
</feature>
<dbReference type="PANTHER" id="PTHR43649:SF31">
    <property type="entry name" value="SN-GLYCEROL-3-PHOSPHATE-BINDING PERIPLASMIC PROTEIN UGPB"/>
    <property type="match status" value="1"/>
</dbReference>
<dbReference type="GO" id="GO:0030313">
    <property type="term" value="C:cell envelope"/>
    <property type="evidence" value="ECO:0007669"/>
    <property type="project" value="UniProtKB-SubCell"/>
</dbReference>
<evidence type="ECO:0000313" key="6">
    <source>
        <dbReference type="EMBL" id="MDA0166615.1"/>
    </source>
</evidence>
<evidence type="ECO:0000256" key="2">
    <source>
        <dbReference type="ARBA" id="ARBA00008520"/>
    </source>
</evidence>
<dbReference type="CDD" id="cd13585">
    <property type="entry name" value="PBP2_TMBP_like"/>
    <property type="match status" value="1"/>
</dbReference>
<comment type="caution">
    <text evidence="6">The sequence shown here is derived from an EMBL/GenBank/DDBJ whole genome shotgun (WGS) entry which is preliminary data.</text>
</comment>
<evidence type="ECO:0000256" key="3">
    <source>
        <dbReference type="ARBA" id="ARBA00022448"/>
    </source>
</evidence>
<evidence type="ECO:0000256" key="1">
    <source>
        <dbReference type="ARBA" id="ARBA00004196"/>
    </source>
</evidence>
<dbReference type="InterPro" id="IPR006059">
    <property type="entry name" value="SBP"/>
</dbReference>
<proteinExistence type="inferred from homology"/>
<dbReference type="AlphaFoldDB" id="A0A9X3N1G1"/>
<organism evidence="6 7">
    <name type="scientific">Solirubrobacter ginsenosidimutans</name>
    <dbReference type="NCBI Taxonomy" id="490573"/>
    <lineage>
        <taxon>Bacteria</taxon>
        <taxon>Bacillati</taxon>
        <taxon>Actinomycetota</taxon>
        <taxon>Thermoleophilia</taxon>
        <taxon>Solirubrobacterales</taxon>
        <taxon>Solirubrobacteraceae</taxon>
        <taxon>Solirubrobacter</taxon>
    </lineage>
</organism>
<dbReference type="InterPro" id="IPR050490">
    <property type="entry name" value="Bact_solute-bd_prot1"/>
</dbReference>
<name>A0A9X3N1G1_9ACTN</name>
<comment type="subcellular location">
    <subcellularLocation>
        <location evidence="1">Cell envelope</location>
    </subcellularLocation>
</comment>
<dbReference type="PROSITE" id="PS51257">
    <property type="entry name" value="PROKAR_LIPOPROTEIN"/>
    <property type="match status" value="1"/>
</dbReference>
<keyword evidence="4 5" id="KW-0732">Signal</keyword>
<dbReference type="Gene3D" id="3.40.190.10">
    <property type="entry name" value="Periplasmic binding protein-like II"/>
    <property type="match status" value="1"/>
</dbReference>
<keyword evidence="3" id="KW-0813">Transport</keyword>
<dbReference type="SUPFAM" id="SSF53850">
    <property type="entry name" value="Periplasmic binding protein-like II"/>
    <property type="match status" value="1"/>
</dbReference>
<dbReference type="RefSeq" id="WP_270045872.1">
    <property type="nucleotide sequence ID" value="NZ_JAPDOD010000070.1"/>
</dbReference>
<sequence>MKRLLIIVALLAAGCGSSSTGARTADGKVLLRYQLWDTNQKPVYQKCADKFEQANPNIKIQIENKNWGDYWSGLARGFIADTAPDVFTDHLGKYPQFAQSEVIETVSTRAVNMDQYLPGLAKLWQSPDGRQYGLPKDWDTVALIVNEDMLTKAGLTKAQLDSATWNPSDGGSFEQMVAKLSVDNNGKRGDQPGFDPSNVKVYGLAFDPGGLTYGQTTWAGFAASLGFKLLDKNPWGTKYNYADPAFAQTFTWWRDMIHKGFMPSLEQARTLGQSAAFQSGKAALAIDGDWTIGTYSATKGVKVGYSPQPAGPKGSWSMYNGLADAIWVGSKHKPEARKWVDFLASKDCQSIVGTEAVVFPAIKSEIPKAVAKHEKDGIDVSAFTSYIDSGNTVLYPITDKAPQINLIVQPTLEEFLNGNDDAATVFKKMNSQVNNQLKYAK</sequence>
<evidence type="ECO:0000256" key="4">
    <source>
        <dbReference type="ARBA" id="ARBA00022729"/>
    </source>
</evidence>